<dbReference type="AlphaFoldDB" id="A0A650EM41"/>
<protein>
    <recommendedName>
        <fullName evidence="3">Peptidase M10 metallopeptidase domain-containing protein</fullName>
    </recommendedName>
</protein>
<dbReference type="Gene3D" id="3.40.390.10">
    <property type="entry name" value="Collagenase (Catalytic Domain)"/>
    <property type="match status" value="1"/>
</dbReference>
<evidence type="ECO:0008006" key="3">
    <source>
        <dbReference type="Google" id="ProtNLM"/>
    </source>
</evidence>
<feature type="signal peptide" evidence="1">
    <location>
        <begin position="1"/>
        <end position="19"/>
    </location>
</feature>
<dbReference type="GO" id="GO:0008237">
    <property type="term" value="F:metallopeptidase activity"/>
    <property type="evidence" value="ECO:0007669"/>
    <property type="project" value="InterPro"/>
</dbReference>
<proteinExistence type="predicted"/>
<dbReference type="InterPro" id="IPR024079">
    <property type="entry name" value="MetalloPept_cat_dom_sf"/>
</dbReference>
<evidence type="ECO:0000313" key="2">
    <source>
        <dbReference type="EMBL" id="QGT50676.1"/>
    </source>
</evidence>
<reference evidence="2" key="1">
    <citation type="journal article" date="2020" name="J. ISSAAS">
        <title>Lactobacilli and other gastrointestinal microbiota of Peromyscus leucopus, reservoir host for agents of Lyme disease and other zoonoses in North America.</title>
        <authorList>
            <person name="Milovic A."/>
            <person name="Bassam K."/>
            <person name="Shao H."/>
            <person name="Chatzistamou I."/>
            <person name="Tufts D.M."/>
            <person name="Diuk-Wasser M."/>
            <person name="Barbour A.G."/>
        </authorList>
    </citation>
    <scope>NUCLEOTIDE SEQUENCE</scope>
    <source>
        <strain evidence="2">LL30</strain>
    </source>
</reference>
<accession>A0A650EM41</accession>
<dbReference type="EMBL" id="MN577571">
    <property type="protein sequence ID" value="QGT50676.1"/>
    <property type="molecule type" value="Genomic_DNA"/>
</dbReference>
<keyword evidence="1" id="KW-0732">Signal</keyword>
<organism evidence="2">
    <name type="scientific">uncultured Elusimicrobia bacterium</name>
    <dbReference type="NCBI Taxonomy" id="699876"/>
    <lineage>
        <taxon>Bacteria</taxon>
        <taxon>Pseudomonadati</taxon>
        <taxon>Elusimicrobiota</taxon>
        <taxon>Elusimicrobia</taxon>
        <taxon>environmental samples</taxon>
    </lineage>
</organism>
<sequence>MKKLIALAFALITAAGAAAEPMARLVSYNVNRPRYMAPKLAKGETVTYCTYLSESGRHVTNPEDFDKTVRLAIKLWTVYPAYLIRQAGREKEFAPVLKALAQTPRLTRLPACDFSRFGKEHLKVLNPPPAKTSVQTADVSYFFEDVFFAKLNNLEKIPSYFTLNPIPHVLITSQARQNHAFAATWEDNPAGKSARFNALREQILNTPNADYQTMDKLLEDLSALLKDFGYSYRTLLYTVLHETGHAVGLADQHKWINNDQLYTTVDTRKSVMDYSTTFLTCDDADGVITLIDDALGIKRNFDSLCQDGISFSGGKESFKGTKTSTTQTKDLFSSYTYQEDTNETGILDWEEKLYVHLAEDSAKYINKLFDLSLMPEKWGGYQTAKGKLKFVDMEDASKGKYPIGEHFTRLTIGPGTLYKQTLVEHYDNAGNLLDYTLTIYNTDTDTVSETRHVKVKK</sequence>
<name>A0A650EM41_9BACT</name>
<gene>
    <name evidence="2" type="ORF">Elusimicrob1349_1460</name>
</gene>
<dbReference type="SUPFAM" id="SSF55486">
    <property type="entry name" value="Metalloproteases ('zincins'), catalytic domain"/>
    <property type="match status" value="1"/>
</dbReference>
<evidence type="ECO:0000256" key="1">
    <source>
        <dbReference type="SAM" id="SignalP"/>
    </source>
</evidence>
<feature type="chain" id="PRO_5025007551" description="Peptidase M10 metallopeptidase domain-containing protein" evidence="1">
    <location>
        <begin position="20"/>
        <end position="457"/>
    </location>
</feature>